<keyword evidence="4" id="KW-1185">Reference proteome</keyword>
<dbReference type="Proteomes" id="UP000322234">
    <property type="component" value="Unassembled WGS sequence"/>
</dbReference>
<dbReference type="InterPro" id="IPR027272">
    <property type="entry name" value="Piezo"/>
</dbReference>
<keyword evidence="1" id="KW-1133">Transmembrane helix</keyword>
<gene>
    <name evidence="3" type="ORF">E5288_WYG020459</name>
</gene>
<dbReference type="PANTHER" id="PTHR47049">
    <property type="entry name" value="PIEZO-TYPE MECHANOSENSITIVE ION CHANNEL HOMOLOG"/>
    <property type="match status" value="1"/>
</dbReference>
<evidence type="ECO:0000259" key="2">
    <source>
        <dbReference type="Pfam" id="PF24871"/>
    </source>
</evidence>
<organism evidence="3 4">
    <name type="scientific">Bos mutus</name>
    <name type="common">wild yak</name>
    <dbReference type="NCBI Taxonomy" id="72004"/>
    <lineage>
        <taxon>Eukaryota</taxon>
        <taxon>Metazoa</taxon>
        <taxon>Chordata</taxon>
        <taxon>Craniata</taxon>
        <taxon>Vertebrata</taxon>
        <taxon>Euteleostomi</taxon>
        <taxon>Mammalia</taxon>
        <taxon>Eutheria</taxon>
        <taxon>Laurasiatheria</taxon>
        <taxon>Artiodactyla</taxon>
        <taxon>Ruminantia</taxon>
        <taxon>Pecora</taxon>
        <taxon>Bovidae</taxon>
        <taxon>Bovinae</taxon>
        <taxon>Bos</taxon>
    </lineage>
</organism>
<dbReference type="GO" id="GO:0008381">
    <property type="term" value="F:mechanosensitive monoatomic ion channel activity"/>
    <property type="evidence" value="ECO:0007669"/>
    <property type="project" value="InterPro"/>
</dbReference>
<evidence type="ECO:0000313" key="4">
    <source>
        <dbReference type="Proteomes" id="UP000322234"/>
    </source>
</evidence>
<dbReference type="GO" id="GO:0016020">
    <property type="term" value="C:membrane"/>
    <property type="evidence" value="ECO:0007669"/>
    <property type="project" value="InterPro"/>
</dbReference>
<feature type="domain" description="Piezo TM1-24" evidence="2">
    <location>
        <begin position="192"/>
        <end position="307"/>
    </location>
</feature>
<sequence length="331" mass="37063">MDVRCGVWAAEPGPQASEYSTGFALRVVDSSTFQKEEQKLRVVYKIQASNGQILVQTVFTKSQSDWSGEFFLEDPGLGDSLLNEDLTYIHIMSRAIKKMNSIISSGQGGAQDEGKVPVKHSHQVLLTPGPNLSVNDLPFLGTGWKTKSIQHSKNIVQKPVAEEAAQCNPEFENDESAEGEKIESKEVLIYEEDLDEGDGAEGDLEESAKLKLFCRLASMASKLREFIGNTITTAGKVVLKILLGSSGMMLPSLTSSVYFFVFLGLCTWWSWCRTFDPLLFSYLYVLLAIFTMGHLIGLYLYQFPVLPGSHSPQRRLRWVKRHCWTFEDSIR</sequence>
<feature type="transmembrane region" description="Helical" evidence="1">
    <location>
        <begin position="282"/>
        <end position="301"/>
    </location>
</feature>
<protein>
    <recommendedName>
        <fullName evidence="2">Piezo TM1-24 domain-containing protein</fullName>
    </recommendedName>
</protein>
<dbReference type="Pfam" id="PF24871">
    <property type="entry name" value="Piezo_TM1-24"/>
    <property type="match status" value="1"/>
</dbReference>
<reference evidence="3" key="1">
    <citation type="submission" date="2019-10" db="EMBL/GenBank/DDBJ databases">
        <title>The sequence and de novo assembly of the wild yak genome.</title>
        <authorList>
            <person name="Liu Y."/>
        </authorList>
    </citation>
    <scope>NUCLEOTIDE SEQUENCE [LARGE SCALE GENOMIC DNA]</scope>
    <source>
        <strain evidence="3">WY2019</strain>
    </source>
</reference>
<name>A0A6B0SDS6_9CETA</name>
<dbReference type="PANTHER" id="PTHR47049:SF6">
    <property type="entry name" value="PIEZO-TYPE MECHANOSENSITIVE ION CHANNEL COMPONENT"/>
    <property type="match status" value="1"/>
</dbReference>
<keyword evidence="1" id="KW-0472">Membrane</keyword>
<evidence type="ECO:0000256" key="1">
    <source>
        <dbReference type="SAM" id="Phobius"/>
    </source>
</evidence>
<dbReference type="EMBL" id="VBQZ03000221">
    <property type="protein sequence ID" value="MXQ98166.1"/>
    <property type="molecule type" value="Genomic_DNA"/>
</dbReference>
<feature type="transmembrane region" description="Helical" evidence="1">
    <location>
        <begin position="250"/>
        <end position="270"/>
    </location>
</feature>
<accession>A0A6B0SDS6</accession>
<comment type="caution">
    <text evidence="3">The sequence shown here is derived from an EMBL/GenBank/DDBJ whole genome shotgun (WGS) entry which is preliminary data.</text>
</comment>
<evidence type="ECO:0000313" key="3">
    <source>
        <dbReference type="EMBL" id="MXQ98166.1"/>
    </source>
</evidence>
<dbReference type="InterPro" id="IPR056769">
    <property type="entry name" value="Piezo_TM1-24"/>
</dbReference>
<dbReference type="AlphaFoldDB" id="A0A6B0SDS6"/>
<keyword evidence="1" id="KW-0812">Transmembrane</keyword>
<proteinExistence type="predicted"/>